<protein>
    <recommendedName>
        <fullName evidence="1">Putative restriction endonuclease domain-containing protein</fullName>
    </recommendedName>
</protein>
<dbReference type="AlphaFoldDB" id="A0A1U7IZ25"/>
<feature type="domain" description="Putative restriction endonuclease" evidence="1">
    <location>
        <begin position="24"/>
        <end position="188"/>
    </location>
</feature>
<dbReference type="STRING" id="549789.NIES30_22745"/>
<dbReference type="EMBL" id="MRCG01000024">
    <property type="protein sequence ID" value="OKH44279.1"/>
    <property type="molecule type" value="Genomic_DNA"/>
</dbReference>
<evidence type="ECO:0000313" key="2">
    <source>
        <dbReference type="EMBL" id="OKH44279.1"/>
    </source>
</evidence>
<dbReference type="InterPro" id="IPR012296">
    <property type="entry name" value="Nuclease_put_TT1808"/>
</dbReference>
<sequence length="214" mass="24257">MLTVSPERIQLPPGSTVTLHYQTWDDYETLLASRRDDAAIKIRFNAHTQQISLMAPMAGHGRRIDTLVDLVKALLRHQGRDWDSSHPVTLKRLREAGAEPDACFYIQNWQAVLGKERIDLTTDPPPDLAIEMDLTSVTELEVYQMLAVPEVWIYRQGQLNLYVLTESGYGDRPTSLAFPTVDVKALLPQYVERAWAAGSSVALREFEQYLQTTT</sequence>
<dbReference type="PANTHER" id="PTHR47152:SF1">
    <property type="entry name" value="SLL1186 PROTEIN"/>
    <property type="match status" value="1"/>
</dbReference>
<keyword evidence="3" id="KW-1185">Reference proteome</keyword>
<dbReference type="SUPFAM" id="SSF52980">
    <property type="entry name" value="Restriction endonuclease-like"/>
    <property type="match status" value="1"/>
</dbReference>
<dbReference type="CDD" id="cd06260">
    <property type="entry name" value="DUF820-like"/>
    <property type="match status" value="1"/>
</dbReference>
<gene>
    <name evidence="2" type="ORF">NIES30_22745</name>
</gene>
<evidence type="ECO:0000313" key="3">
    <source>
        <dbReference type="Proteomes" id="UP000185557"/>
    </source>
</evidence>
<reference evidence="2 3" key="1">
    <citation type="submission" date="2016-11" db="EMBL/GenBank/DDBJ databases">
        <title>Draft Genome Sequences of Nine Cyanobacterial Strains from Diverse Habitats.</title>
        <authorList>
            <person name="Zhu T."/>
            <person name="Hou S."/>
            <person name="Lu X."/>
            <person name="Hess W.R."/>
        </authorList>
    </citation>
    <scope>NUCLEOTIDE SEQUENCE [LARGE SCALE GENOMIC DNA]</scope>
    <source>
        <strain evidence="2 3">NIES-30</strain>
    </source>
</reference>
<dbReference type="InterPro" id="IPR008538">
    <property type="entry name" value="Uma2"/>
</dbReference>
<organism evidence="2 3">
    <name type="scientific">Phormidium tenue NIES-30</name>
    <dbReference type="NCBI Taxonomy" id="549789"/>
    <lineage>
        <taxon>Bacteria</taxon>
        <taxon>Bacillati</taxon>
        <taxon>Cyanobacteriota</taxon>
        <taxon>Cyanophyceae</taxon>
        <taxon>Oscillatoriophycideae</taxon>
        <taxon>Oscillatoriales</taxon>
        <taxon>Oscillatoriaceae</taxon>
        <taxon>Phormidium</taxon>
    </lineage>
</organism>
<accession>A0A1U7IZ25</accession>
<proteinExistence type="predicted"/>
<name>A0A1U7IZ25_9CYAN</name>
<comment type="caution">
    <text evidence="2">The sequence shown here is derived from an EMBL/GenBank/DDBJ whole genome shotgun (WGS) entry which is preliminary data.</text>
</comment>
<dbReference type="InterPro" id="IPR011335">
    <property type="entry name" value="Restrct_endonuc-II-like"/>
</dbReference>
<dbReference type="PANTHER" id="PTHR47152">
    <property type="entry name" value="SLR2084 PROTEIN-RELATED"/>
    <property type="match status" value="1"/>
</dbReference>
<dbReference type="RefSeq" id="WP_073610752.1">
    <property type="nucleotide sequence ID" value="NZ_MRCG01000024.1"/>
</dbReference>
<evidence type="ECO:0000259" key="1">
    <source>
        <dbReference type="Pfam" id="PF05685"/>
    </source>
</evidence>
<dbReference type="Gene3D" id="3.90.1570.10">
    <property type="entry name" value="tt1808, chain A"/>
    <property type="match status" value="1"/>
</dbReference>
<dbReference type="Pfam" id="PF05685">
    <property type="entry name" value="Uma2"/>
    <property type="match status" value="1"/>
</dbReference>
<dbReference type="OrthoDB" id="427876at2"/>
<dbReference type="Proteomes" id="UP000185557">
    <property type="component" value="Unassembled WGS sequence"/>
</dbReference>